<feature type="region of interest" description="Disordered" evidence="2">
    <location>
        <begin position="635"/>
        <end position="769"/>
    </location>
</feature>
<dbReference type="OrthoDB" id="4491856at2759"/>
<proteinExistence type="predicted"/>
<accession>A0A1L9V672</accession>
<keyword evidence="3" id="KW-0732">Signal</keyword>
<dbReference type="VEuPathDB" id="FungiDB:ASPGLDRAFT_61848"/>
<feature type="coiled-coil region" evidence="1">
    <location>
        <begin position="406"/>
        <end position="463"/>
    </location>
</feature>
<gene>
    <name evidence="4" type="ORF">ASPGLDRAFT_61848</name>
</gene>
<dbReference type="RefSeq" id="XP_022396123.1">
    <property type="nucleotide sequence ID" value="XM_022548488.1"/>
</dbReference>
<keyword evidence="1" id="KW-0175">Coiled coil</keyword>
<dbReference type="AlphaFoldDB" id="A0A1L9V672"/>
<evidence type="ECO:0008006" key="6">
    <source>
        <dbReference type="Google" id="ProtNLM"/>
    </source>
</evidence>
<feature type="chain" id="PRO_5012137682" description="Myosin-binding domain-containing protein" evidence="3">
    <location>
        <begin position="18"/>
        <end position="769"/>
    </location>
</feature>
<reference evidence="5" key="1">
    <citation type="journal article" date="2017" name="Genome Biol.">
        <title>Comparative genomics reveals high biological diversity and specific adaptations in the industrially and medically important fungal genus Aspergillus.</title>
        <authorList>
            <person name="de Vries R.P."/>
            <person name="Riley R."/>
            <person name="Wiebenga A."/>
            <person name="Aguilar-Osorio G."/>
            <person name="Amillis S."/>
            <person name="Uchima C.A."/>
            <person name="Anderluh G."/>
            <person name="Asadollahi M."/>
            <person name="Askin M."/>
            <person name="Barry K."/>
            <person name="Battaglia E."/>
            <person name="Bayram O."/>
            <person name="Benocci T."/>
            <person name="Braus-Stromeyer S.A."/>
            <person name="Caldana C."/>
            <person name="Canovas D."/>
            <person name="Cerqueira G.C."/>
            <person name="Chen F."/>
            <person name="Chen W."/>
            <person name="Choi C."/>
            <person name="Clum A."/>
            <person name="Dos Santos R.A."/>
            <person name="Damasio A.R."/>
            <person name="Diallinas G."/>
            <person name="Emri T."/>
            <person name="Fekete E."/>
            <person name="Flipphi M."/>
            <person name="Freyberg S."/>
            <person name="Gallo A."/>
            <person name="Gournas C."/>
            <person name="Habgood R."/>
            <person name="Hainaut M."/>
            <person name="Harispe M.L."/>
            <person name="Henrissat B."/>
            <person name="Hilden K.S."/>
            <person name="Hope R."/>
            <person name="Hossain A."/>
            <person name="Karabika E."/>
            <person name="Karaffa L."/>
            <person name="Karanyi Z."/>
            <person name="Krasevec N."/>
            <person name="Kuo A."/>
            <person name="Kusch H."/>
            <person name="LaButti K."/>
            <person name="Lagendijk E.L."/>
            <person name="Lapidus A."/>
            <person name="Levasseur A."/>
            <person name="Lindquist E."/>
            <person name="Lipzen A."/>
            <person name="Logrieco A.F."/>
            <person name="MacCabe A."/>
            <person name="Maekelae M.R."/>
            <person name="Malavazi I."/>
            <person name="Melin P."/>
            <person name="Meyer V."/>
            <person name="Mielnichuk N."/>
            <person name="Miskei M."/>
            <person name="Molnar A.P."/>
            <person name="Mule G."/>
            <person name="Ngan C.Y."/>
            <person name="Orejas M."/>
            <person name="Orosz E."/>
            <person name="Ouedraogo J.P."/>
            <person name="Overkamp K.M."/>
            <person name="Park H.-S."/>
            <person name="Perrone G."/>
            <person name="Piumi F."/>
            <person name="Punt P.J."/>
            <person name="Ram A.F."/>
            <person name="Ramon A."/>
            <person name="Rauscher S."/>
            <person name="Record E."/>
            <person name="Riano-Pachon D.M."/>
            <person name="Robert V."/>
            <person name="Roehrig J."/>
            <person name="Ruller R."/>
            <person name="Salamov A."/>
            <person name="Salih N.S."/>
            <person name="Samson R.A."/>
            <person name="Sandor E."/>
            <person name="Sanguinetti M."/>
            <person name="Schuetze T."/>
            <person name="Sepcic K."/>
            <person name="Shelest E."/>
            <person name="Sherlock G."/>
            <person name="Sophianopoulou V."/>
            <person name="Squina F.M."/>
            <person name="Sun H."/>
            <person name="Susca A."/>
            <person name="Todd R.B."/>
            <person name="Tsang A."/>
            <person name="Unkles S.E."/>
            <person name="van de Wiele N."/>
            <person name="van Rossen-Uffink D."/>
            <person name="Oliveira J.V."/>
            <person name="Vesth T.C."/>
            <person name="Visser J."/>
            <person name="Yu J.-H."/>
            <person name="Zhou M."/>
            <person name="Andersen M.R."/>
            <person name="Archer D.B."/>
            <person name="Baker S.E."/>
            <person name="Benoit I."/>
            <person name="Brakhage A.A."/>
            <person name="Braus G.H."/>
            <person name="Fischer R."/>
            <person name="Frisvad J.C."/>
            <person name="Goldman G.H."/>
            <person name="Houbraken J."/>
            <person name="Oakley B."/>
            <person name="Pocsi I."/>
            <person name="Scazzocchio C."/>
            <person name="Seiboth B."/>
            <person name="vanKuyk P.A."/>
            <person name="Wortman J."/>
            <person name="Dyer P.S."/>
            <person name="Grigoriev I.V."/>
        </authorList>
    </citation>
    <scope>NUCLEOTIDE SEQUENCE [LARGE SCALE GENOMIC DNA]</scope>
    <source>
        <strain evidence="5">CBS 516.65</strain>
    </source>
</reference>
<feature type="signal peptide" evidence="3">
    <location>
        <begin position="1"/>
        <end position="17"/>
    </location>
</feature>
<dbReference type="STRING" id="1160497.A0A1L9V672"/>
<dbReference type="GeneID" id="34464748"/>
<organism evidence="4 5">
    <name type="scientific">Aspergillus glaucus CBS 516.65</name>
    <dbReference type="NCBI Taxonomy" id="1160497"/>
    <lineage>
        <taxon>Eukaryota</taxon>
        <taxon>Fungi</taxon>
        <taxon>Dikarya</taxon>
        <taxon>Ascomycota</taxon>
        <taxon>Pezizomycotina</taxon>
        <taxon>Eurotiomycetes</taxon>
        <taxon>Eurotiomycetidae</taxon>
        <taxon>Eurotiales</taxon>
        <taxon>Aspergillaceae</taxon>
        <taxon>Aspergillus</taxon>
        <taxon>Aspergillus subgen. Aspergillus</taxon>
    </lineage>
</organism>
<sequence>MDLTILTIVFLTSNLWGMYHHVPFTNINPTRSFLERAVSSFQITGAIYTLQEMHPIIFPEILQERDAWLNEHPSFPSELDDIIKCAMEKYTASRNITNLSAYRAPTDTSGSNGQFDPHAIGIHLRKCLHPRLESHNGAVKAVWEGLALAFFGFSLLFFVWKENNKTVMDMTPNNQSGDSLATIVQTLLQDRLSLSSSVSRDELVSILNGFMSSITPNITEDIASLKTNMGEITDFLNSIGERIQPGYEAIQGIIENVYNELSSQIEQVNASVACSRLSDDYDNKISITHLYDLISSIDGIIEVQRDISNILVQRAEHEEYGTVACDSGIKSVDESSSQVSSSFLLSHPHYSDIERLIQGLTADFDELQDSLQPVIASSNCVSQLLEDLVERVLSIQLATSLVPFDVEATFRELNRFREKQEALEANINQAILSGSNKVSEMGKHALNANFQSMEERITALEQLIATNSPLDPNKEGSITNVDVLVATIYNLEEANQHLTSRLVIAESNLQKVAHHDAEINRIVKRIVHDGKLFSYATDVKNISLEELAKTFKHHVERFKSETQWLAEQVYPVAEHAARLDRLERSNKGNYAHLLECMKKLGIQFRLDAGDGIEEMLVSMDVKVPANNVVGNIQEERKEETQEELTQADTCAPVVSQKEEKNKEGRKRESPAPEKRSGLGFSRWAAAESVPASPGSKEGSLESSRWAGDQPKQAPSANKNQGLRSSRWASMSEASPAPKKAGLESSKWASTPTTPVPSKTAGLKSSLWAN</sequence>
<feature type="compositionally biased region" description="Polar residues" evidence="2">
    <location>
        <begin position="746"/>
        <end position="756"/>
    </location>
</feature>
<evidence type="ECO:0000256" key="2">
    <source>
        <dbReference type="SAM" id="MobiDB-lite"/>
    </source>
</evidence>
<evidence type="ECO:0000313" key="5">
    <source>
        <dbReference type="Proteomes" id="UP000184300"/>
    </source>
</evidence>
<dbReference type="EMBL" id="KV878918">
    <property type="protein sequence ID" value="OJJ79425.1"/>
    <property type="molecule type" value="Genomic_DNA"/>
</dbReference>
<keyword evidence="5" id="KW-1185">Reference proteome</keyword>
<feature type="compositionally biased region" description="Basic and acidic residues" evidence="2">
    <location>
        <begin position="656"/>
        <end position="676"/>
    </location>
</feature>
<evidence type="ECO:0000256" key="3">
    <source>
        <dbReference type="SAM" id="SignalP"/>
    </source>
</evidence>
<dbReference type="Proteomes" id="UP000184300">
    <property type="component" value="Unassembled WGS sequence"/>
</dbReference>
<name>A0A1L9V672_ASPGL</name>
<evidence type="ECO:0000256" key="1">
    <source>
        <dbReference type="SAM" id="Coils"/>
    </source>
</evidence>
<protein>
    <recommendedName>
        <fullName evidence="6">Myosin-binding domain-containing protein</fullName>
    </recommendedName>
</protein>
<evidence type="ECO:0000313" key="4">
    <source>
        <dbReference type="EMBL" id="OJJ79425.1"/>
    </source>
</evidence>
<feature type="compositionally biased region" description="Polar residues" evidence="2">
    <location>
        <begin position="712"/>
        <end position="732"/>
    </location>
</feature>